<evidence type="ECO:0000313" key="2">
    <source>
        <dbReference type="EMBL" id="CAG9539149.1"/>
    </source>
</evidence>
<feature type="signal peptide" evidence="1">
    <location>
        <begin position="1"/>
        <end position="16"/>
    </location>
</feature>
<dbReference type="OrthoDB" id="5779160at2759"/>
<accession>A0A8J2ME80</accession>
<dbReference type="AlphaFoldDB" id="A0A8J2ME80"/>
<evidence type="ECO:0000256" key="1">
    <source>
        <dbReference type="SAM" id="SignalP"/>
    </source>
</evidence>
<organism evidence="2 3">
    <name type="scientific">Cercopithifilaria johnstoni</name>
    <dbReference type="NCBI Taxonomy" id="2874296"/>
    <lineage>
        <taxon>Eukaryota</taxon>
        <taxon>Metazoa</taxon>
        <taxon>Ecdysozoa</taxon>
        <taxon>Nematoda</taxon>
        <taxon>Chromadorea</taxon>
        <taxon>Rhabditida</taxon>
        <taxon>Spirurina</taxon>
        <taxon>Spiruromorpha</taxon>
        <taxon>Filarioidea</taxon>
        <taxon>Onchocercidae</taxon>
        <taxon>Cercopithifilaria</taxon>
    </lineage>
</organism>
<feature type="chain" id="PRO_5035262353" description="Secreted protein" evidence="1">
    <location>
        <begin position="17"/>
        <end position="113"/>
    </location>
</feature>
<name>A0A8J2ME80_9BILA</name>
<protein>
    <recommendedName>
        <fullName evidence="4">Secreted protein</fullName>
    </recommendedName>
</protein>
<dbReference type="Pfam" id="PF05535">
    <property type="entry name" value="Chromadorea_ALT"/>
    <property type="match status" value="1"/>
</dbReference>
<proteinExistence type="predicted"/>
<evidence type="ECO:0008006" key="4">
    <source>
        <dbReference type="Google" id="ProtNLM"/>
    </source>
</evidence>
<gene>
    <name evidence="2" type="ORF">CJOHNSTONI_LOCUS8775</name>
</gene>
<reference evidence="2" key="1">
    <citation type="submission" date="2021-09" db="EMBL/GenBank/DDBJ databases">
        <authorList>
            <consortium name="Pathogen Informatics"/>
        </authorList>
    </citation>
    <scope>NUCLEOTIDE SEQUENCE</scope>
</reference>
<dbReference type="EMBL" id="CAKAEH010001754">
    <property type="protein sequence ID" value="CAG9539149.1"/>
    <property type="molecule type" value="Genomic_DNA"/>
</dbReference>
<dbReference type="InterPro" id="IPR008451">
    <property type="entry name" value="Chromadorea_ALT"/>
</dbReference>
<dbReference type="Proteomes" id="UP000746747">
    <property type="component" value="Unassembled WGS sequence"/>
</dbReference>
<evidence type="ECO:0000313" key="3">
    <source>
        <dbReference type="Proteomes" id="UP000746747"/>
    </source>
</evidence>
<keyword evidence="1" id="KW-0732">Signal</keyword>
<keyword evidence="3" id="KW-1185">Reference proteome</keyword>
<comment type="caution">
    <text evidence="2">The sequence shown here is derived from an EMBL/GenBank/DDBJ whole genome shotgun (WGS) entry which is preliminary data.</text>
</comment>
<sequence length="113" mass="13036">MWQLFILAIAPCFSHPQFVGSLASQCKPSKNPNSDCIGADFVKSDGKIQSCVEHKDCYDYREPILWCRPNPKQKWIEDGCHCDLKLQSCVINRQSYGRMEYTNCLSALHWYCP</sequence>